<dbReference type="Gene3D" id="6.10.340.10">
    <property type="match status" value="1"/>
</dbReference>
<dbReference type="Proteomes" id="UP001210865">
    <property type="component" value="Chromosome"/>
</dbReference>
<evidence type="ECO:0000256" key="5">
    <source>
        <dbReference type="ARBA" id="ARBA00022553"/>
    </source>
</evidence>
<gene>
    <name evidence="13" type="ORF">PBT88_09530</name>
</gene>
<keyword evidence="4" id="KW-1003">Cell membrane</keyword>
<dbReference type="InterPro" id="IPR003660">
    <property type="entry name" value="HAMP_dom"/>
</dbReference>
<dbReference type="InterPro" id="IPR036097">
    <property type="entry name" value="HisK_dim/P_sf"/>
</dbReference>
<dbReference type="SMART" id="SM00387">
    <property type="entry name" value="HATPase_c"/>
    <property type="match status" value="1"/>
</dbReference>
<keyword evidence="9" id="KW-0067">ATP-binding</keyword>
<evidence type="ECO:0000256" key="7">
    <source>
        <dbReference type="ARBA" id="ARBA00022741"/>
    </source>
</evidence>
<sequence>MALTTLVLAFALSLGIVLMTPTPAPVRMTVRDAASVLEGKRSGAFGLTIRSAPPTPPRIVEVEASLARMLRVRPDKVRARWLDSDGAGKGKATGQSVILVGNRTLLVDSGAGGFRMRYGADVRIGPDVEMPAFEAAVRQDDGRWRTVIPTDRQLAAWRLRLFVAFGLTLMLSAVLVWIAARRLSIPVRNLAESAARSDLISEPPFRDEGPAEIRAVAAAMNAMHQRLADQAEERFQAFAAIAHDLRTPLTGLRIRAELVPLGERERMIHDLDRMAAMIGEVLDFAQIDRHRLCPKHTDLVAFLTAIRDDRRSLDQDVDLASQLDDGCAMVDKPLLYRALDNLIDNAVRYAGNAILSVEDRDTQVCIHVDDSGPGIPLNDVGDIVAPFRRLEPSRSRVTGGVGLGLAIADRIAVAHGGRLILDNRQPHGLRATLSLPSRPFA</sequence>
<dbReference type="CDD" id="cd00082">
    <property type="entry name" value="HisKA"/>
    <property type="match status" value="1"/>
</dbReference>
<dbReference type="InterPro" id="IPR004358">
    <property type="entry name" value="Sig_transdc_His_kin-like_C"/>
</dbReference>
<dbReference type="Pfam" id="PF00512">
    <property type="entry name" value="HisKA"/>
    <property type="match status" value="1"/>
</dbReference>
<dbReference type="PANTHER" id="PTHR44936:SF10">
    <property type="entry name" value="SENSOR PROTEIN RSTB"/>
    <property type="match status" value="1"/>
</dbReference>
<comment type="subcellular location">
    <subcellularLocation>
        <location evidence="2">Cell membrane</location>
        <topology evidence="2">Multi-pass membrane protein</topology>
    </subcellularLocation>
</comment>
<evidence type="ECO:0000313" key="14">
    <source>
        <dbReference type="Proteomes" id="UP001210865"/>
    </source>
</evidence>
<dbReference type="SUPFAM" id="SSF47384">
    <property type="entry name" value="Homodimeric domain of signal transducing histidine kinase"/>
    <property type="match status" value="1"/>
</dbReference>
<dbReference type="SMART" id="SM00388">
    <property type="entry name" value="HisKA"/>
    <property type="match status" value="1"/>
</dbReference>
<evidence type="ECO:0000256" key="6">
    <source>
        <dbReference type="ARBA" id="ARBA00022679"/>
    </source>
</evidence>
<comment type="catalytic activity">
    <reaction evidence="1">
        <text>ATP + protein L-histidine = ADP + protein N-phospho-L-histidine.</text>
        <dbReference type="EC" id="2.7.13.3"/>
    </reaction>
</comment>
<dbReference type="Gene3D" id="3.30.565.10">
    <property type="entry name" value="Histidine kinase-like ATPase, C-terminal domain"/>
    <property type="match status" value="1"/>
</dbReference>
<dbReference type="GO" id="GO:0016301">
    <property type="term" value="F:kinase activity"/>
    <property type="evidence" value="ECO:0007669"/>
    <property type="project" value="UniProtKB-KW"/>
</dbReference>
<name>A0ABY7NRY1_9SPHN</name>
<dbReference type="InterPro" id="IPR005467">
    <property type="entry name" value="His_kinase_dom"/>
</dbReference>
<keyword evidence="6" id="KW-0808">Transferase</keyword>
<evidence type="ECO:0000256" key="1">
    <source>
        <dbReference type="ARBA" id="ARBA00000085"/>
    </source>
</evidence>
<dbReference type="EC" id="2.7.13.3" evidence="3"/>
<keyword evidence="14" id="KW-1185">Reference proteome</keyword>
<dbReference type="PROSITE" id="PS50109">
    <property type="entry name" value="HIS_KIN"/>
    <property type="match status" value="1"/>
</dbReference>
<keyword evidence="8 13" id="KW-0418">Kinase</keyword>
<dbReference type="InterPro" id="IPR050980">
    <property type="entry name" value="2C_sensor_his_kinase"/>
</dbReference>
<dbReference type="InterPro" id="IPR036890">
    <property type="entry name" value="HATPase_C_sf"/>
</dbReference>
<evidence type="ECO:0000259" key="12">
    <source>
        <dbReference type="PROSITE" id="PS50885"/>
    </source>
</evidence>
<keyword evidence="5" id="KW-0597">Phosphoprotein</keyword>
<keyword evidence="10" id="KW-0472">Membrane</keyword>
<keyword evidence="7" id="KW-0547">Nucleotide-binding</keyword>
<evidence type="ECO:0000256" key="10">
    <source>
        <dbReference type="SAM" id="Phobius"/>
    </source>
</evidence>
<dbReference type="InterPro" id="IPR003594">
    <property type="entry name" value="HATPase_dom"/>
</dbReference>
<dbReference type="InterPro" id="IPR003661">
    <property type="entry name" value="HisK_dim/P_dom"/>
</dbReference>
<reference evidence="13 14" key="1">
    <citation type="submission" date="2022-12" db="EMBL/GenBank/DDBJ databases">
        <title>Sphingomonas abieness sp. nov., an endophytic bacterium isolated from Abies koreana.</title>
        <authorList>
            <person name="Jiang L."/>
            <person name="Lee J."/>
        </authorList>
    </citation>
    <scope>NUCLEOTIDE SEQUENCE [LARGE SCALE GENOMIC DNA]</scope>
    <source>
        <strain evidence="14">PAMB 00755</strain>
    </source>
</reference>
<feature type="domain" description="HAMP" evidence="12">
    <location>
        <begin position="181"/>
        <end position="232"/>
    </location>
</feature>
<keyword evidence="10" id="KW-0812">Transmembrane</keyword>
<evidence type="ECO:0000259" key="11">
    <source>
        <dbReference type="PROSITE" id="PS50109"/>
    </source>
</evidence>
<dbReference type="Gene3D" id="1.10.287.130">
    <property type="match status" value="1"/>
</dbReference>
<dbReference type="Pfam" id="PF02518">
    <property type="entry name" value="HATPase_c"/>
    <property type="match status" value="1"/>
</dbReference>
<evidence type="ECO:0000313" key="13">
    <source>
        <dbReference type="EMBL" id="WBO24311.1"/>
    </source>
</evidence>
<dbReference type="PANTHER" id="PTHR44936">
    <property type="entry name" value="SENSOR PROTEIN CREC"/>
    <property type="match status" value="1"/>
</dbReference>
<feature type="domain" description="Histidine kinase" evidence="11">
    <location>
        <begin position="240"/>
        <end position="439"/>
    </location>
</feature>
<feature type="transmembrane region" description="Helical" evidence="10">
    <location>
        <begin position="159"/>
        <end position="180"/>
    </location>
</feature>
<dbReference type="EMBL" id="CP115174">
    <property type="protein sequence ID" value="WBO24311.1"/>
    <property type="molecule type" value="Genomic_DNA"/>
</dbReference>
<dbReference type="PROSITE" id="PS50885">
    <property type="entry name" value="HAMP"/>
    <property type="match status" value="1"/>
</dbReference>
<evidence type="ECO:0000256" key="8">
    <source>
        <dbReference type="ARBA" id="ARBA00022777"/>
    </source>
</evidence>
<evidence type="ECO:0000256" key="2">
    <source>
        <dbReference type="ARBA" id="ARBA00004651"/>
    </source>
</evidence>
<dbReference type="SUPFAM" id="SSF55874">
    <property type="entry name" value="ATPase domain of HSP90 chaperone/DNA topoisomerase II/histidine kinase"/>
    <property type="match status" value="1"/>
</dbReference>
<evidence type="ECO:0000256" key="4">
    <source>
        <dbReference type="ARBA" id="ARBA00022475"/>
    </source>
</evidence>
<proteinExistence type="predicted"/>
<accession>A0ABY7NRY1</accession>
<protein>
    <recommendedName>
        <fullName evidence="3">histidine kinase</fullName>
        <ecNumber evidence="3">2.7.13.3</ecNumber>
    </recommendedName>
</protein>
<dbReference type="RefSeq" id="WP_270078939.1">
    <property type="nucleotide sequence ID" value="NZ_CP115174.1"/>
</dbReference>
<keyword evidence="10" id="KW-1133">Transmembrane helix</keyword>
<evidence type="ECO:0000256" key="9">
    <source>
        <dbReference type="ARBA" id="ARBA00022840"/>
    </source>
</evidence>
<evidence type="ECO:0000256" key="3">
    <source>
        <dbReference type="ARBA" id="ARBA00012438"/>
    </source>
</evidence>
<organism evidence="13 14">
    <name type="scientific">Sphingomonas abietis</name>
    <dbReference type="NCBI Taxonomy" id="3012344"/>
    <lineage>
        <taxon>Bacteria</taxon>
        <taxon>Pseudomonadati</taxon>
        <taxon>Pseudomonadota</taxon>
        <taxon>Alphaproteobacteria</taxon>
        <taxon>Sphingomonadales</taxon>
        <taxon>Sphingomonadaceae</taxon>
        <taxon>Sphingomonas</taxon>
    </lineage>
</organism>
<dbReference type="PRINTS" id="PR00344">
    <property type="entry name" value="BCTRLSENSOR"/>
</dbReference>